<dbReference type="EMBL" id="FNRK01000029">
    <property type="protein sequence ID" value="SEA77648.1"/>
    <property type="molecule type" value="Genomic_DNA"/>
</dbReference>
<sequence>MNKPKAKIIEDIARSLINNNKQEAIDWIEQEYPFKRIKKSRRTYSDEQMCEVFMRDGFIDRYSGDRLVNIGMLKTISVFFSEEFPYQSHWKMTETHPAFWELAPTLDHVDPIAMGGLDEPSNWVTTSMMHNMVKSQWTLEQLNWQLHEPGDLLEWDGLTGYFLKIVVENEELLEDGLIKKWYLLSKAILNL</sequence>
<evidence type="ECO:0000313" key="1">
    <source>
        <dbReference type="EMBL" id="SEA77648.1"/>
    </source>
</evidence>
<dbReference type="OrthoDB" id="4461979at2"/>
<dbReference type="Proteomes" id="UP000199394">
    <property type="component" value="Unassembled WGS sequence"/>
</dbReference>
<dbReference type="CDD" id="cd00085">
    <property type="entry name" value="HNHc"/>
    <property type="match status" value="1"/>
</dbReference>
<name>A0A1H4DYR2_9FIRM</name>
<accession>A0A1H4DYR2</accession>
<keyword evidence="2" id="KW-1185">Reference proteome</keyword>
<protein>
    <submittedName>
        <fullName evidence="1">Uncharacterized protein</fullName>
    </submittedName>
</protein>
<evidence type="ECO:0000313" key="2">
    <source>
        <dbReference type="Proteomes" id="UP000199394"/>
    </source>
</evidence>
<proteinExistence type="predicted"/>
<dbReference type="RefSeq" id="WP_090309362.1">
    <property type="nucleotide sequence ID" value="NZ_FNRK01000029.1"/>
</dbReference>
<reference evidence="1 2" key="1">
    <citation type="submission" date="2016-10" db="EMBL/GenBank/DDBJ databases">
        <authorList>
            <person name="de Groot N.N."/>
        </authorList>
    </citation>
    <scope>NUCLEOTIDE SEQUENCE [LARGE SCALE GENOMIC DNA]</scope>
    <source>
        <strain evidence="1 2">SR12</strain>
    </source>
</reference>
<gene>
    <name evidence="1" type="ORF">SAMN04515656_12923</name>
</gene>
<dbReference type="InterPro" id="IPR003615">
    <property type="entry name" value="HNH_nuc"/>
</dbReference>
<organism evidence="1 2">
    <name type="scientific">Eubacterium aggregans</name>
    <dbReference type="NCBI Taxonomy" id="81409"/>
    <lineage>
        <taxon>Bacteria</taxon>
        <taxon>Bacillati</taxon>
        <taxon>Bacillota</taxon>
        <taxon>Clostridia</taxon>
        <taxon>Eubacteriales</taxon>
        <taxon>Eubacteriaceae</taxon>
        <taxon>Eubacterium</taxon>
    </lineage>
</organism>
<dbReference type="AlphaFoldDB" id="A0A1H4DYR2"/>